<organism evidence="2 3">
    <name type="scientific">Aurantiacibacter xanthus</name>
    <dbReference type="NCBI Taxonomy" id="1784712"/>
    <lineage>
        <taxon>Bacteria</taxon>
        <taxon>Pseudomonadati</taxon>
        <taxon>Pseudomonadota</taxon>
        <taxon>Alphaproteobacteria</taxon>
        <taxon>Sphingomonadales</taxon>
        <taxon>Erythrobacteraceae</taxon>
        <taxon>Aurantiacibacter</taxon>
    </lineage>
</organism>
<dbReference type="InterPro" id="IPR052353">
    <property type="entry name" value="Benzoxazolinone_Detox_Enz"/>
</dbReference>
<feature type="domain" description="MOSC" evidence="1">
    <location>
        <begin position="27"/>
        <end position="164"/>
    </location>
</feature>
<reference evidence="2 3" key="1">
    <citation type="submission" date="2018-08" db="EMBL/GenBank/DDBJ databases">
        <title>Erythrobacter zhengii sp.nov., a bacterium isolated from deep-sea sediment.</title>
        <authorList>
            <person name="Fang C."/>
            <person name="Wu Y.-H."/>
            <person name="Sun C."/>
            <person name="Wang H."/>
            <person name="Cheng H."/>
            <person name="Meng F.-X."/>
            <person name="Wang C.-S."/>
            <person name="Xu X.-W."/>
        </authorList>
    </citation>
    <scope>NUCLEOTIDE SEQUENCE [LARGE SCALE GENOMIC DNA]</scope>
    <source>
        <strain evidence="2 3">CCTCC AB 2015396</strain>
    </source>
</reference>
<dbReference type="GO" id="GO:0030170">
    <property type="term" value="F:pyridoxal phosphate binding"/>
    <property type="evidence" value="ECO:0007669"/>
    <property type="project" value="InterPro"/>
</dbReference>
<dbReference type="InterPro" id="IPR005163">
    <property type="entry name" value="Tri_helical_YiiM-like"/>
</dbReference>
<dbReference type="InterPro" id="IPR005302">
    <property type="entry name" value="MoCF_Sase_C"/>
</dbReference>
<keyword evidence="3" id="KW-1185">Reference proteome</keyword>
<dbReference type="GO" id="GO:0003824">
    <property type="term" value="F:catalytic activity"/>
    <property type="evidence" value="ECO:0007669"/>
    <property type="project" value="InterPro"/>
</dbReference>
<dbReference type="PANTHER" id="PTHR30212">
    <property type="entry name" value="PROTEIN YIIM"/>
    <property type="match status" value="1"/>
</dbReference>
<dbReference type="Pfam" id="PF03475">
    <property type="entry name" value="YiiM_3-alpha"/>
    <property type="match status" value="1"/>
</dbReference>
<dbReference type="OrthoDB" id="9786134at2"/>
<protein>
    <submittedName>
        <fullName evidence="2">MOSC domain-containing protein</fullName>
    </submittedName>
</protein>
<dbReference type="RefSeq" id="WP_119592889.1">
    <property type="nucleotide sequence ID" value="NZ_QXFM01000095.1"/>
</dbReference>
<proteinExistence type="predicted"/>
<dbReference type="Gene3D" id="2.40.33.20">
    <property type="entry name" value="PK beta-barrel domain-like"/>
    <property type="match status" value="1"/>
</dbReference>
<dbReference type="InterPro" id="IPR011037">
    <property type="entry name" value="Pyrv_Knase-like_insert_dom_sf"/>
</dbReference>
<dbReference type="AlphaFoldDB" id="A0A3A1P7G9"/>
<dbReference type="Pfam" id="PF03473">
    <property type="entry name" value="MOSC"/>
    <property type="match status" value="1"/>
</dbReference>
<dbReference type="EMBL" id="QXFM01000095">
    <property type="protein sequence ID" value="RIV85480.1"/>
    <property type="molecule type" value="Genomic_DNA"/>
</dbReference>
<evidence type="ECO:0000259" key="1">
    <source>
        <dbReference type="PROSITE" id="PS51340"/>
    </source>
</evidence>
<gene>
    <name evidence="2" type="ORF">D2V17_10295</name>
</gene>
<comment type="caution">
    <text evidence="2">The sequence shown here is derived from an EMBL/GenBank/DDBJ whole genome shotgun (WGS) entry which is preliminary data.</text>
</comment>
<dbReference type="Proteomes" id="UP000265366">
    <property type="component" value="Unassembled WGS sequence"/>
</dbReference>
<dbReference type="GO" id="GO:0030151">
    <property type="term" value="F:molybdenum ion binding"/>
    <property type="evidence" value="ECO:0007669"/>
    <property type="project" value="InterPro"/>
</dbReference>
<dbReference type="PROSITE" id="PS51340">
    <property type="entry name" value="MOSC"/>
    <property type="match status" value="1"/>
</dbReference>
<name>A0A3A1P7G9_9SPHN</name>
<evidence type="ECO:0000313" key="3">
    <source>
        <dbReference type="Proteomes" id="UP000265366"/>
    </source>
</evidence>
<dbReference type="SUPFAM" id="SSF50800">
    <property type="entry name" value="PK beta-barrel domain-like"/>
    <property type="match status" value="1"/>
</dbReference>
<dbReference type="PANTHER" id="PTHR30212:SF2">
    <property type="entry name" value="PROTEIN YIIM"/>
    <property type="match status" value="1"/>
</dbReference>
<sequence>MIPVDEILVGAIAPLGLRAAPSGIAKSPVQGRLFLGPEGFTGDAQGDRKHHGGVEKAVHHYAYEHYPYWIAAIGERDVLTRPGAFGENLSTRGLTEQDVAIGDTFRLGEAVIQVSQGRQPCWKLNARFDAADMAIQVQKSGLTGWYYRVLETGHVEPGDGLELVDRLSPEWTIQRLWRVLYIDTMNHDELAAMVDLEHLPEGWRGYARKRLATRKVEDWSRRLNETPPASA</sequence>
<evidence type="ECO:0000313" key="2">
    <source>
        <dbReference type="EMBL" id="RIV85480.1"/>
    </source>
</evidence>
<accession>A0A3A1P7G9</accession>